<comment type="caution">
    <text evidence="1">The sequence shown here is derived from an EMBL/GenBank/DDBJ whole genome shotgun (WGS) entry which is preliminary data.</text>
</comment>
<reference evidence="1 2" key="1">
    <citation type="submission" date="2018-08" db="EMBL/GenBank/DDBJ databases">
        <title>Genome and evolution of the arbuscular mycorrhizal fungus Diversispora epigaea (formerly Glomus versiforme) and its bacterial endosymbionts.</title>
        <authorList>
            <person name="Sun X."/>
            <person name="Fei Z."/>
            <person name="Harrison M."/>
        </authorList>
    </citation>
    <scope>NUCLEOTIDE SEQUENCE [LARGE SCALE GENOMIC DNA]</scope>
    <source>
        <strain evidence="1 2">IT104</strain>
    </source>
</reference>
<evidence type="ECO:0000313" key="2">
    <source>
        <dbReference type="Proteomes" id="UP000266861"/>
    </source>
</evidence>
<sequence>MYIMSRSNGFTTKFLRLFSQYSVSNLQLPKLHVWLTHTEEVIKEFGSLNGYSTDTYETLHKFYVKNPYNRTNKRNALKQISIMISRKNILKSIWKPKKKKKNFNNIIFTKIINNIKSDFILDFNNEAIEKKISILRKCWKHFAHEEKLLFKSATIYKSTKLKKLNYNLIIRADEDFYGKSYYSDTEITMTIEQSGDYLTEDGMCYGKCILLLEIMFIRDDEIEKIEMGIFQWYDYAANVSKVLSNQNEVGDERHVLGCPYLKLLNSYDLVPLESINRIVHIIPDFSNSKYFFVDNYIF</sequence>
<dbReference type="Proteomes" id="UP000266861">
    <property type="component" value="Unassembled WGS sequence"/>
</dbReference>
<dbReference type="EMBL" id="PQFF01000241">
    <property type="protein sequence ID" value="RHZ70976.1"/>
    <property type="molecule type" value="Genomic_DNA"/>
</dbReference>
<evidence type="ECO:0000313" key="1">
    <source>
        <dbReference type="EMBL" id="RHZ70976.1"/>
    </source>
</evidence>
<name>A0A397IB16_9GLOM</name>
<keyword evidence="2" id="KW-1185">Reference proteome</keyword>
<gene>
    <name evidence="1" type="ORF">Glove_264g3</name>
</gene>
<proteinExistence type="predicted"/>
<dbReference type="AlphaFoldDB" id="A0A397IB16"/>
<dbReference type="OrthoDB" id="3232941at2759"/>
<accession>A0A397IB16</accession>
<organism evidence="1 2">
    <name type="scientific">Diversispora epigaea</name>
    <dbReference type="NCBI Taxonomy" id="1348612"/>
    <lineage>
        <taxon>Eukaryota</taxon>
        <taxon>Fungi</taxon>
        <taxon>Fungi incertae sedis</taxon>
        <taxon>Mucoromycota</taxon>
        <taxon>Glomeromycotina</taxon>
        <taxon>Glomeromycetes</taxon>
        <taxon>Diversisporales</taxon>
        <taxon>Diversisporaceae</taxon>
        <taxon>Diversispora</taxon>
    </lineage>
</organism>
<protein>
    <submittedName>
        <fullName evidence="1">Uncharacterized protein</fullName>
    </submittedName>
</protein>